<proteinExistence type="predicted"/>
<evidence type="ECO:0000313" key="1">
    <source>
        <dbReference type="EMBL" id="PVH39315.1"/>
    </source>
</evidence>
<name>A0A2T8INR4_9POAL</name>
<dbReference type="Gramene" id="PVH39315">
    <property type="protein sequence ID" value="PVH39315"/>
    <property type="gene ID" value="PAHAL_5G476200"/>
</dbReference>
<dbReference type="AlphaFoldDB" id="A0A2T8INR4"/>
<reference evidence="1" key="1">
    <citation type="submission" date="2018-04" db="EMBL/GenBank/DDBJ databases">
        <title>WGS assembly of Panicum hallii.</title>
        <authorList>
            <person name="Lovell J."/>
            <person name="Jenkins J."/>
            <person name="Lowry D."/>
            <person name="Mamidi S."/>
            <person name="Sreedasyam A."/>
            <person name="Weng X."/>
            <person name="Barry K."/>
            <person name="Bonette J."/>
            <person name="Campitelli B."/>
            <person name="Daum C."/>
            <person name="Gordon S."/>
            <person name="Gould B."/>
            <person name="Lipzen A."/>
            <person name="Macqueen A."/>
            <person name="Palacio-Mejia J."/>
            <person name="Plott C."/>
            <person name="Shakirov E."/>
            <person name="Shu S."/>
            <person name="Yoshinaga Y."/>
            <person name="Zane M."/>
            <person name="Rokhsar D."/>
            <person name="Grimwood J."/>
            <person name="Schmutz J."/>
            <person name="Juenger T."/>
        </authorList>
    </citation>
    <scope>NUCLEOTIDE SEQUENCE [LARGE SCALE GENOMIC DNA]</scope>
    <source>
        <strain evidence="1">FIL2</strain>
    </source>
</reference>
<accession>A0A2T8INR4</accession>
<gene>
    <name evidence="1" type="ORF">PAHAL_5G476200</name>
</gene>
<sequence length="113" mass="12633">MVHLAPSTTELANFHTSLRSLVQLPNSQVPGVFVSPPESNFLVSWDCKLATAQLLSPSIFSPSDQTISLLLGIRNSVYSRWRLQQISLLSVQIIVTCRINYHSVILYCICFNP</sequence>
<protein>
    <submittedName>
        <fullName evidence="1">Uncharacterized protein</fullName>
    </submittedName>
</protein>
<dbReference type="Proteomes" id="UP000243499">
    <property type="component" value="Chromosome 5"/>
</dbReference>
<organism evidence="1">
    <name type="scientific">Panicum hallii</name>
    <dbReference type="NCBI Taxonomy" id="206008"/>
    <lineage>
        <taxon>Eukaryota</taxon>
        <taxon>Viridiplantae</taxon>
        <taxon>Streptophyta</taxon>
        <taxon>Embryophyta</taxon>
        <taxon>Tracheophyta</taxon>
        <taxon>Spermatophyta</taxon>
        <taxon>Magnoliopsida</taxon>
        <taxon>Liliopsida</taxon>
        <taxon>Poales</taxon>
        <taxon>Poaceae</taxon>
        <taxon>PACMAD clade</taxon>
        <taxon>Panicoideae</taxon>
        <taxon>Panicodae</taxon>
        <taxon>Paniceae</taxon>
        <taxon>Panicinae</taxon>
        <taxon>Panicum</taxon>
        <taxon>Panicum sect. Panicum</taxon>
    </lineage>
</organism>
<dbReference type="EMBL" id="CM008050">
    <property type="protein sequence ID" value="PVH39315.1"/>
    <property type="molecule type" value="Genomic_DNA"/>
</dbReference>